<name>A0A2P2QMH3_RHIMU</name>
<dbReference type="AlphaFoldDB" id="A0A2P2QMH3"/>
<accession>A0A2P2QMH3</accession>
<proteinExistence type="predicted"/>
<sequence>MPSGKKIKTMSPKHNIIRQNKVHYSTLAIMNRTSERATKTLSANESKDYSRLLSVFLRGIIRRDLLSYT</sequence>
<evidence type="ECO:0000313" key="1">
    <source>
        <dbReference type="EMBL" id="MBX68210.1"/>
    </source>
</evidence>
<protein>
    <submittedName>
        <fullName evidence="1">Uncharacterized protein</fullName>
    </submittedName>
</protein>
<reference evidence="1" key="1">
    <citation type="submission" date="2018-02" db="EMBL/GenBank/DDBJ databases">
        <title>Rhizophora mucronata_Transcriptome.</title>
        <authorList>
            <person name="Meera S.P."/>
            <person name="Sreeshan A."/>
            <person name="Augustine A."/>
        </authorList>
    </citation>
    <scope>NUCLEOTIDE SEQUENCE</scope>
    <source>
        <tissue evidence="1">Leaf</tissue>
    </source>
</reference>
<dbReference type="EMBL" id="GGEC01087726">
    <property type="protein sequence ID" value="MBX68210.1"/>
    <property type="molecule type" value="Transcribed_RNA"/>
</dbReference>
<organism evidence="1">
    <name type="scientific">Rhizophora mucronata</name>
    <name type="common">Asiatic mangrove</name>
    <dbReference type="NCBI Taxonomy" id="61149"/>
    <lineage>
        <taxon>Eukaryota</taxon>
        <taxon>Viridiplantae</taxon>
        <taxon>Streptophyta</taxon>
        <taxon>Embryophyta</taxon>
        <taxon>Tracheophyta</taxon>
        <taxon>Spermatophyta</taxon>
        <taxon>Magnoliopsida</taxon>
        <taxon>eudicotyledons</taxon>
        <taxon>Gunneridae</taxon>
        <taxon>Pentapetalae</taxon>
        <taxon>rosids</taxon>
        <taxon>fabids</taxon>
        <taxon>Malpighiales</taxon>
        <taxon>Rhizophoraceae</taxon>
        <taxon>Rhizophora</taxon>
    </lineage>
</organism>